<dbReference type="RefSeq" id="WP_063792359.1">
    <property type="nucleotide sequence ID" value="NZ_BBZG01000007.1"/>
</dbReference>
<feature type="region of interest" description="Disordered" evidence="1">
    <location>
        <begin position="31"/>
        <end position="57"/>
    </location>
</feature>
<dbReference type="OrthoDB" id="3541583at2"/>
<keyword evidence="3" id="KW-1185">Reference proteome</keyword>
<name>A0A1H8I7K9_9ACTN</name>
<evidence type="ECO:0000256" key="1">
    <source>
        <dbReference type="SAM" id="MobiDB-lite"/>
    </source>
</evidence>
<gene>
    <name evidence="2" type="ORF">SAMN05660976_07975</name>
</gene>
<sequence>MEAYIEVSTTVEGHGNAAALARRIVGGGLAASIDISPAPGPRDGPRGGPREEARDGEPVWELTLVTTGSQAAAVERHIREAGGAGPIVRRPLPHRLGNRLGEHS</sequence>
<protein>
    <submittedName>
        <fullName evidence="2">Uncharacterized protein</fullName>
    </submittedName>
</protein>
<evidence type="ECO:0000313" key="2">
    <source>
        <dbReference type="EMBL" id="SEN63848.1"/>
    </source>
</evidence>
<reference evidence="2 3" key="1">
    <citation type="submission" date="2016-10" db="EMBL/GenBank/DDBJ databases">
        <authorList>
            <person name="de Groot N.N."/>
        </authorList>
    </citation>
    <scope>NUCLEOTIDE SEQUENCE [LARGE SCALE GENOMIC DNA]</scope>
    <source>
        <strain evidence="2 3">DSM 43357</strain>
    </source>
</reference>
<evidence type="ECO:0000313" key="3">
    <source>
        <dbReference type="Proteomes" id="UP000198953"/>
    </source>
</evidence>
<feature type="compositionally biased region" description="Basic and acidic residues" evidence="1">
    <location>
        <begin position="43"/>
        <end position="57"/>
    </location>
</feature>
<proteinExistence type="predicted"/>
<organism evidence="2 3">
    <name type="scientific">Nonomuraea pusilla</name>
    <dbReference type="NCBI Taxonomy" id="46177"/>
    <lineage>
        <taxon>Bacteria</taxon>
        <taxon>Bacillati</taxon>
        <taxon>Actinomycetota</taxon>
        <taxon>Actinomycetes</taxon>
        <taxon>Streptosporangiales</taxon>
        <taxon>Streptosporangiaceae</taxon>
        <taxon>Nonomuraea</taxon>
    </lineage>
</organism>
<dbReference type="EMBL" id="FOBF01000031">
    <property type="protein sequence ID" value="SEN63848.1"/>
    <property type="molecule type" value="Genomic_DNA"/>
</dbReference>
<dbReference type="AlphaFoldDB" id="A0A1H8I7K9"/>
<feature type="region of interest" description="Disordered" evidence="1">
    <location>
        <begin position="82"/>
        <end position="104"/>
    </location>
</feature>
<accession>A0A1H8I7K9</accession>
<dbReference type="Proteomes" id="UP000198953">
    <property type="component" value="Unassembled WGS sequence"/>
</dbReference>